<proteinExistence type="predicted"/>
<evidence type="ECO:0000313" key="3">
    <source>
        <dbReference type="Proteomes" id="UP000324022"/>
    </source>
</evidence>
<name>A0A5C3EGP6_9BASI</name>
<evidence type="ECO:0008006" key="4">
    <source>
        <dbReference type="Google" id="ProtNLM"/>
    </source>
</evidence>
<evidence type="ECO:0000256" key="1">
    <source>
        <dbReference type="SAM" id="SignalP"/>
    </source>
</evidence>
<feature type="signal peptide" evidence="1">
    <location>
        <begin position="1"/>
        <end position="17"/>
    </location>
</feature>
<dbReference type="EMBL" id="OOIN01000027">
    <property type="protein sequence ID" value="SPO29245.1"/>
    <property type="molecule type" value="Genomic_DNA"/>
</dbReference>
<protein>
    <recommendedName>
        <fullName evidence="4">Effector family protein Eff1</fullName>
    </recommendedName>
</protein>
<dbReference type="Proteomes" id="UP000324022">
    <property type="component" value="Unassembled WGS sequence"/>
</dbReference>
<feature type="chain" id="PRO_5023057054" description="Effector family protein Eff1" evidence="1">
    <location>
        <begin position="18"/>
        <end position="178"/>
    </location>
</feature>
<evidence type="ECO:0000313" key="2">
    <source>
        <dbReference type="EMBL" id="SPO29245.1"/>
    </source>
</evidence>
<reference evidence="2 3" key="1">
    <citation type="submission" date="2018-03" db="EMBL/GenBank/DDBJ databases">
        <authorList>
            <person name="Guldener U."/>
        </authorList>
    </citation>
    <scope>NUCLEOTIDE SEQUENCE [LARGE SCALE GENOMIC DNA]</scope>
    <source>
        <strain evidence="2 3">NBRC100155</strain>
    </source>
</reference>
<dbReference type="AlphaFoldDB" id="A0A5C3EGP6"/>
<keyword evidence="1" id="KW-0732">Signal</keyword>
<keyword evidence="3" id="KW-1185">Reference proteome</keyword>
<accession>A0A5C3EGP6</accession>
<organism evidence="2 3">
    <name type="scientific">Ustilago trichophora</name>
    <dbReference type="NCBI Taxonomy" id="86804"/>
    <lineage>
        <taxon>Eukaryota</taxon>
        <taxon>Fungi</taxon>
        <taxon>Dikarya</taxon>
        <taxon>Basidiomycota</taxon>
        <taxon>Ustilaginomycotina</taxon>
        <taxon>Ustilaginomycetes</taxon>
        <taxon>Ustilaginales</taxon>
        <taxon>Ustilaginaceae</taxon>
        <taxon>Ustilago</taxon>
    </lineage>
</organism>
<sequence length="178" mass="20212">MLKLWLLSILFLVVATGQTARDPAPEGFGPELANSFADAHRVHSLATEMETILDFPSGHLRPAYRYSPQAHSRTVARHLASPTTRIFEVHDGGRGQVPVYAFPVYESRQGQRPNLGLMFFNMERMGDERVTTPTFLTGLQPGFLHHLEMNPWQYLDERATLTLRDLRHRLGPIHTNLV</sequence>
<gene>
    <name evidence="2" type="ORF">UTRI_06194</name>
</gene>